<dbReference type="Gene3D" id="3.30.40.10">
    <property type="entry name" value="Zinc/RING finger domain, C3HC4 (zinc finger)"/>
    <property type="match status" value="1"/>
</dbReference>
<evidence type="ECO:0000259" key="2">
    <source>
        <dbReference type="PROSITE" id="PS51698"/>
    </source>
</evidence>
<feature type="domain" description="WWE" evidence="1">
    <location>
        <begin position="150"/>
        <end position="242"/>
    </location>
</feature>
<dbReference type="PANTHER" id="PTHR46573">
    <property type="entry name" value="WD REPEAT, SAM AND U-BOX DOMAIN-CONTAINING PROTEIN 1"/>
    <property type="match status" value="1"/>
</dbReference>
<dbReference type="CDD" id="cd16655">
    <property type="entry name" value="RING-Ubox_WDSUB1-like"/>
    <property type="match status" value="1"/>
</dbReference>
<comment type="caution">
    <text evidence="3">The sequence shown here is derived from an EMBL/GenBank/DDBJ whole genome shotgun (WGS) entry which is preliminary data.</text>
</comment>
<evidence type="ECO:0000313" key="3">
    <source>
        <dbReference type="EMBL" id="KAL1515465.1"/>
    </source>
</evidence>
<dbReference type="SUPFAM" id="SSF117839">
    <property type="entry name" value="WWE domain"/>
    <property type="match status" value="1"/>
</dbReference>
<name>A0AB34J9L7_PRYPA</name>
<keyword evidence="4" id="KW-1185">Reference proteome</keyword>
<reference evidence="3 4" key="1">
    <citation type="journal article" date="2024" name="Science">
        <title>Giant polyketide synthase enzymes in the biosynthesis of giant marine polyether toxins.</title>
        <authorList>
            <person name="Fallon T.R."/>
            <person name="Shende V.V."/>
            <person name="Wierzbicki I.H."/>
            <person name="Pendleton A.L."/>
            <person name="Watervoot N.F."/>
            <person name="Auber R.P."/>
            <person name="Gonzalez D.J."/>
            <person name="Wisecaver J.H."/>
            <person name="Moore B.S."/>
        </authorList>
    </citation>
    <scope>NUCLEOTIDE SEQUENCE [LARGE SCALE GENOMIC DNA]</scope>
    <source>
        <strain evidence="3 4">12B1</strain>
    </source>
</reference>
<feature type="domain" description="U-box" evidence="2">
    <location>
        <begin position="276"/>
        <end position="349"/>
    </location>
</feature>
<sequence length="367" mass="41029">MPFVWLSVDPVRKQIDFYPRAIATRVEQSFADWHLSSTLVPGECVLGTDFFNSTVHFHPSGICFQTTPGVSMGRGGYKQPGYRTVKRLEVESAGETLQLYAKRRGGEWRFCDEPDAEHSFEVVVPEGSLVDALHNSPSSVVTSFKPWKGADIEACAWDLPVVVWQWCRGVPEKDGALLSLPEDWWCPYLEEVNELIETGFSTNQVSVLVEAGERTYNVNFTPNSSFALQRDDARNKERVMRRVIKTVQELKTSLAGISRPPKMSIKQLMDSLPDGTIPHHFFCPILQDVMEQPVKTVDGHTYSRSAIHKWLQSHDTAPLTGLVLPSKALTPNTELEEQMEIFFAEQQAANADVAIITNGISSTTVSS</sequence>
<dbReference type="InterPro" id="IPR004170">
    <property type="entry name" value="WWE_dom"/>
</dbReference>
<dbReference type="PANTHER" id="PTHR46573:SF1">
    <property type="entry name" value="WD REPEAT, SAM AND U-BOX DOMAIN-CONTAINING PROTEIN 1"/>
    <property type="match status" value="1"/>
</dbReference>
<evidence type="ECO:0000259" key="1">
    <source>
        <dbReference type="PROSITE" id="PS50918"/>
    </source>
</evidence>
<accession>A0AB34J9L7</accession>
<evidence type="ECO:0000313" key="4">
    <source>
        <dbReference type="Proteomes" id="UP001515480"/>
    </source>
</evidence>
<dbReference type="SUPFAM" id="SSF57850">
    <property type="entry name" value="RING/U-box"/>
    <property type="match status" value="1"/>
</dbReference>
<dbReference type="InterPro" id="IPR003613">
    <property type="entry name" value="Ubox_domain"/>
</dbReference>
<dbReference type="Pfam" id="PF04564">
    <property type="entry name" value="U-box"/>
    <property type="match status" value="1"/>
</dbReference>
<dbReference type="Pfam" id="PF02825">
    <property type="entry name" value="WWE"/>
    <property type="match status" value="1"/>
</dbReference>
<dbReference type="PROSITE" id="PS51698">
    <property type="entry name" value="U_BOX"/>
    <property type="match status" value="1"/>
</dbReference>
<dbReference type="AlphaFoldDB" id="A0AB34J9L7"/>
<dbReference type="InterPro" id="IPR037197">
    <property type="entry name" value="WWE_dom_sf"/>
</dbReference>
<dbReference type="EMBL" id="JBGBPQ010000011">
    <property type="protein sequence ID" value="KAL1515465.1"/>
    <property type="molecule type" value="Genomic_DNA"/>
</dbReference>
<dbReference type="SMART" id="SM00504">
    <property type="entry name" value="Ubox"/>
    <property type="match status" value="1"/>
</dbReference>
<dbReference type="InterPro" id="IPR013083">
    <property type="entry name" value="Znf_RING/FYVE/PHD"/>
</dbReference>
<dbReference type="PROSITE" id="PS50918">
    <property type="entry name" value="WWE"/>
    <property type="match status" value="1"/>
</dbReference>
<evidence type="ECO:0008006" key="5">
    <source>
        <dbReference type="Google" id="ProtNLM"/>
    </source>
</evidence>
<gene>
    <name evidence="3" type="ORF">AB1Y20_002089</name>
</gene>
<dbReference type="Gene3D" id="3.30.720.50">
    <property type="match status" value="1"/>
</dbReference>
<dbReference type="Proteomes" id="UP001515480">
    <property type="component" value="Unassembled WGS sequence"/>
</dbReference>
<dbReference type="GO" id="GO:0016567">
    <property type="term" value="P:protein ubiquitination"/>
    <property type="evidence" value="ECO:0007669"/>
    <property type="project" value="InterPro"/>
</dbReference>
<organism evidence="3 4">
    <name type="scientific">Prymnesium parvum</name>
    <name type="common">Toxic golden alga</name>
    <dbReference type="NCBI Taxonomy" id="97485"/>
    <lineage>
        <taxon>Eukaryota</taxon>
        <taxon>Haptista</taxon>
        <taxon>Haptophyta</taxon>
        <taxon>Prymnesiophyceae</taxon>
        <taxon>Prymnesiales</taxon>
        <taxon>Prymnesiaceae</taxon>
        <taxon>Prymnesium</taxon>
    </lineage>
</organism>
<dbReference type="InterPro" id="IPR052085">
    <property type="entry name" value="WD-SAM-U-box"/>
</dbReference>
<dbReference type="GO" id="GO:0004842">
    <property type="term" value="F:ubiquitin-protein transferase activity"/>
    <property type="evidence" value="ECO:0007669"/>
    <property type="project" value="InterPro"/>
</dbReference>
<proteinExistence type="predicted"/>
<protein>
    <recommendedName>
        <fullName evidence="5">U-box domain-containing protein</fullName>
    </recommendedName>
</protein>